<dbReference type="EMBL" id="SAVB01000007">
    <property type="protein sequence ID" value="RWR50107.1"/>
    <property type="molecule type" value="Genomic_DNA"/>
</dbReference>
<sequence>MPPRRGLAELDKGRLGIGLVEHPARHEVEERGELRGAGRVVKGGDRHARKGVDHRRRAGRAACAQRPDSGDLTQDLGAAALARPAQPQHRDAAAVGIAHPVGRIFRDREDLEPAVRAEAVLIEHRSIPRLGGAARAAAAAGAATGRDRSDGGRHPRAGGAAARHHAWPCDARGWLTGYLIIRVSGSTAEVPTLALLVIAYVIFTAWIGLTRGQRSLYGILVVSSLATGTVIAALVIFAAKLFRDSPAGLQLRALSEDMLAARAMGVPIARLRHLAWTLSAVVVALGGVMHATYLGVIGPNSFSFNQTFLTVAMVILGGARSVSGVIAGRLAISVGNEIARTIENGPEILGLQLPEMFGLTGFFLGAVIVGTMILRRDGILGDLEFEDLIAARRRRRARGPKPLVPLHEGQS</sequence>
<proteinExistence type="predicted"/>
<keyword evidence="5 7" id="KW-0472">Membrane</keyword>
<keyword evidence="9" id="KW-1185">Reference proteome</keyword>
<comment type="subcellular location">
    <subcellularLocation>
        <location evidence="1">Cell membrane</location>
        <topology evidence="1">Multi-pass membrane protein</topology>
    </subcellularLocation>
</comment>
<dbReference type="InterPro" id="IPR001851">
    <property type="entry name" value="ABC_transp_permease"/>
</dbReference>
<evidence type="ECO:0000256" key="1">
    <source>
        <dbReference type="ARBA" id="ARBA00004651"/>
    </source>
</evidence>
<evidence type="ECO:0000313" key="9">
    <source>
        <dbReference type="Proteomes" id="UP000286594"/>
    </source>
</evidence>
<accession>A0A443LLN4</accession>
<keyword evidence="3 7" id="KW-0812">Transmembrane</keyword>
<evidence type="ECO:0000256" key="2">
    <source>
        <dbReference type="ARBA" id="ARBA00022475"/>
    </source>
</evidence>
<evidence type="ECO:0000256" key="3">
    <source>
        <dbReference type="ARBA" id="ARBA00022692"/>
    </source>
</evidence>
<dbReference type="GO" id="GO:0005886">
    <property type="term" value="C:plasma membrane"/>
    <property type="evidence" value="ECO:0007669"/>
    <property type="project" value="UniProtKB-SubCell"/>
</dbReference>
<evidence type="ECO:0000256" key="7">
    <source>
        <dbReference type="SAM" id="Phobius"/>
    </source>
</evidence>
<feature type="transmembrane region" description="Helical" evidence="7">
    <location>
        <begin position="216"/>
        <end position="239"/>
    </location>
</feature>
<feature type="region of interest" description="Disordered" evidence="6">
    <location>
        <begin position="141"/>
        <end position="161"/>
    </location>
</feature>
<dbReference type="GO" id="GO:0015658">
    <property type="term" value="F:branched-chain amino acid transmembrane transporter activity"/>
    <property type="evidence" value="ECO:0007669"/>
    <property type="project" value="InterPro"/>
</dbReference>
<dbReference type="CDD" id="cd06581">
    <property type="entry name" value="TM_PBP1_LivM_like"/>
    <property type="match status" value="1"/>
</dbReference>
<reference evidence="8 9" key="1">
    <citation type="submission" date="2019-01" db="EMBL/GenBank/DDBJ databases">
        <title>Sinorhodobacter populi sp. nov. isolated from the symptomatic bark tissue of Populus euramericana canker.</title>
        <authorList>
            <person name="Xu G."/>
        </authorList>
    </citation>
    <scope>NUCLEOTIDE SEQUENCE [LARGE SCALE GENOMIC DNA]</scope>
    <source>
        <strain evidence="8 9">CCTCC AB2012026</strain>
    </source>
</reference>
<evidence type="ECO:0000313" key="8">
    <source>
        <dbReference type="EMBL" id="RWR50107.1"/>
    </source>
</evidence>
<evidence type="ECO:0000256" key="4">
    <source>
        <dbReference type="ARBA" id="ARBA00022989"/>
    </source>
</evidence>
<evidence type="ECO:0000256" key="6">
    <source>
        <dbReference type="SAM" id="MobiDB-lite"/>
    </source>
</evidence>
<dbReference type="AlphaFoldDB" id="A0A443LLN4"/>
<feature type="transmembrane region" description="Helical" evidence="7">
    <location>
        <begin position="356"/>
        <end position="374"/>
    </location>
</feature>
<feature type="transmembrane region" description="Helical" evidence="7">
    <location>
        <begin position="308"/>
        <end position="332"/>
    </location>
</feature>
<dbReference type="PANTHER" id="PTHR30482:SF20">
    <property type="entry name" value="HIGH-AFFINITY BRANCHED-CHAIN AMINO ACID TRANSPORT SYSTEM PERMEASE PROTEIN LIVM"/>
    <property type="match status" value="1"/>
</dbReference>
<organism evidence="8 9">
    <name type="scientific">Paenirhodobacter ferrireducens</name>
    <dbReference type="NCBI Taxonomy" id="1215032"/>
    <lineage>
        <taxon>Bacteria</taxon>
        <taxon>Pseudomonadati</taxon>
        <taxon>Pseudomonadota</taxon>
        <taxon>Alphaproteobacteria</taxon>
        <taxon>Rhodobacterales</taxon>
        <taxon>Rhodobacter group</taxon>
        <taxon>Paenirhodobacter</taxon>
    </lineage>
</organism>
<gene>
    <name evidence="8" type="ORF">EOW65_06860</name>
</gene>
<feature type="transmembrane region" description="Helical" evidence="7">
    <location>
        <begin position="190"/>
        <end position="209"/>
    </location>
</feature>
<name>A0A443LLN4_9RHOB</name>
<dbReference type="InterPro" id="IPR043428">
    <property type="entry name" value="LivM-like"/>
</dbReference>
<feature type="transmembrane region" description="Helical" evidence="7">
    <location>
        <begin position="274"/>
        <end position="296"/>
    </location>
</feature>
<keyword evidence="4 7" id="KW-1133">Transmembrane helix</keyword>
<dbReference type="Pfam" id="PF02653">
    <property type="entry name" value="BPD_transp_2"/>
    <property type="match status" value="1"/>
</dbReference>
<dbReference type="PANTHER" id="PTHR30482">
    <property type="entry name" value="HIGH-AFFINITY BRANCHED-CHAIN AMINO ACID TRANSPORT SYSTEM PERMEASE"/>
    <property type="match status" value="1"/>
</dbReference>
<dbReference type="Proteomes" id="UP000286594">
    <property type="component" value="Unassembled WGS sequence"/>
</dbReference>
<evidence type="ECO:0000256" key="5">
    <source>
        <dbReference type="ARBA" id="ARBA00023136"/>
    </source>
</evidence>
<keyword evidence="2" id="KW-1003">Cell membrane</keyword>
<protein>
    <submittedName>
        <fullName evidence="8">Branched-chain amino acid ABC transporter permease</fullName>
    </submittedName>
</protein>
<comment type="caution">
    <text evidence="8">The sequence shown here is derived from an EMBL/GenBank/DDBJ whole genome shotgun (WGS) entry which is preliminary data.</text>
</comment>
<dbReference type="OrthoDB" id="9806149at2"/>